<dbReference type="GO" id="GO:0016787">
    <property type="term" value="F:hydrolase activity"/>
    <property type="evidence" value="ECO:0007669"/>
    <property type="project" value="UniProtKB-KW"/>
</dbReference>
<name>A0A9X2ZFD4_9FLAO</name>
<organism evidence="1 2">
    <name type="scientific">Flavobacterium shii</name>
    <dbReference type="NCBI Taxonomy" id="2987687"/>
    <lineage>
        <taxon>Bacteria</taxon>
        <taxon>Pseudomonadati</taxon>
        <taxon>Bacteroidota</taxon>
        <taxon>Flavobacteriia</taxon>
        <taxon>Flavobacteriales</taxon>
        <taxon>Flavobacteriaceae</taxon>
        <taxon>Flavobacterium</taxon>
    </lineage>
</organism>
<proteinExistence type="predicted"/>
<keyword evidence="1" id="KW-0378">Hydrolase</keyword>
<gene>
    <name evidence="1" type="ORF">OIU83_22140</name>
</gene>
<comment type="caution">
    <text evidence="1">The sequence shown here is derived from an EMBL/GenBank/DDBJ whole genome shotgun (WGS) entry which is preliminary data.</text>
</comment>
<evidence type="ECO:0000313" key="2">
    <source>
        <dbReference type="Proteomes" id="UP001151079"/>
    </source>
</evidence>
<reference evidence="1" key="1">
    <citation type="submission" date="2022-10" db="EMBL/GenBank/DDBJ databases">
        <title>Two novel species of Flavobacterium.</title>
        <authorList>
            <person name="Liu Q."/>
            <person name="Xin Y.-H."/>
        </authorList>
    </citation>
    <scope>NUCLEOTIDE SEQUENCE</scope>
    <source>
        <strain evidence="1">LS1R49</strain>
    </source>
</reference>
<dbReference type="Proteomes" id="UP001151079">
    <property type="component" value="Unassembled WGS sequence"/>
</dbReference>
<dbReference type="EMBL" id="JAOZEW010000033">
    <property type="protein sequence ID" value="MCV9930376.1"/>
    <property type="molecule type" value="Genomic_DNA"/>
</dbReference>
<evidence type="ECO:0000313" key="1">
    <source>
        <dbReference type="EMBL" id="MCV9930376.1"/>
    </source>
</evidence>
<accession>A0A9X2ZFD4</accession>
<keyword evidence="2" id="KW-1185">Reference proteome</keyword>
<dbReference type="AlphaFoldDB" id="A0A9X2ZFD4"/>
<sequence>MKRFIITLFIINSFSLMYGQEFKLSDSYVFKPQDKKIKLLENSKNAKIIVFKTNMAINTDGTPLSYHPYDLRADSLALNFITNAVAIYRLSDSRCISIPKKDLSEYPKKYRVKVKFDPSKITDKEKKEYTKLAYKVFEEWRDAGFPEKQIDGYEIIWQNVLVNKNGKPCIFEENKQFKGYFASMTAEDNGIKNDISECSFANQLDPFIIPSIVLNNGIKYGASKGDLVVAYNPVTKIIVYGIVGDKGPGNNLGEGSILLNMKLKGITEIPKGKNAVKTLAISENIMIGIIPKSKEFKLLRPYTETSITDRVKQWFNMQGYSNQDGIIKLLTDNCK</sequence>
<protein>
    <submittedName>
        <fullName evidence="1">Glycoside hydrolase family 75 protein</fullName>
    </submittedName>
</protein>
<dbReference type="RefSeq" id="WP_264208451.1">
    <property type="nucleotide sequence ID" value="NZ_JAOZEW010000033.1"/>
</dbReference>